<keyword evidence="9" id="KW-1185">Reference proteome</keyword>
<feature type="transmembrane region" description="Helical" evidence="6">
    <location>
        <begin position="570"/>
        <end position="588"/>
    </location>
</feature>
<organism evidence="7">
    <name type="scientific">Cladocopium goreaui</name>
    <dbReference type="NCBI Taxonomy" id="2562237"/>
    <lineage>
        <taxon>Eukaryota</taxon>
        <taxon>Sar</taxon>
        <taxon>Alveolata</taxon>
        <taxon>Dinophyceae</taxon>
        <taxon>Suessiales</taxon>
        <taxon>Symbiodiniaceae</taxon>
        <taxon>Cladocopium</taxon>
    </lineage>
</organism>
<dbReference type="Proteomes" id="UP001152797">
    <property type="component" value="Unassembled WGS sequence"/>
</dbReference>
<feature type="transmembrane region" description="Helical" evidence="6">
    <location>
        <begin position="114"/>
        <end position="133"/>
    </location>
</feature>
<dbReference type="Gene3D" id="1.20.1250.20">
    <property type="entry name" value="MFS general substrate transporter like domains"/>
    <property type="match status" value="1"/>
</dbReference>
<dbReference type="EMBL" id="CAMXCT010000609">
    <property type="protein sequence ID" value="CAI3981079.1"/>
    <property type="molecule type" value="Genomic_DNA"/>
</dbReference>
<protein>
    <submittedName>
        <fullName evidence="8">Protein NRT1/ PTR FAMILY 8.3</fullName>
    </submittedName>
</protein>
<evidence type="ECO:0000256" key="4">
    <source>
        <dbReference type="ARBA" id="ARBA00022989"/>
    </source>
</evidence>
<evidence type="ECO:0000313" key="9">
    <source>
        <dbReference type="Proteomes" id="UP001152797"/>
    </source>
</evidence>
<dbReference type="PANTHER" id="PTHR11654">
    <property type="entry name" value="OLIGOPEPTIDE TRANSPORTER-RELATED"/>
    <property type="match status" value="1"/>
</dbReference>
<dbReference type="SUPFAM" id="SSF103473">
    <property type="entry name" value="MFS general substrate transporter"/>
    <property type="match status" value="1"/>
</dbReference>
<evidence type="ECO:0000256" key="6">
    <source>
        <dbReference type="SAM" id="Phobius"/>
    </source>
</evidence>
<comment type="caution">
    <text evidence="7">The sequence shown here is derived from an EMBL/GenBank/DDBJ whole genome shotgun (WGS) entry which is preliminary data.</text>
</comment>
<feature type="transmembrane region" description="Helical" evidence="6">
    <location>
        <begin position="360"/>
        <end position="380"/>
    </location>
</feature>
<dbReference type="InterPro" id="IPR036259">
    <property type="entry name" value="MFS_trans_sf"/>
</dbReference>
<accession>A0A9P1FKY7</accession>
<dbReference type="AlphaFoldDB" id="A0A9P1FKY7"/>
<reference evidence="8 9" key="2">
    <citation type="submission" date="2024-05" db="EMBL/GenBank/DDBJ databases">
        <authorList>
            <person name="Chen Y."/>
            <person name="Shah S."/>
            <person name="Dougan E. K."/>
            <person name="Thang M."/>
            <person name="Chan C."/>
        </authorList>
    </citation>
    <scope>NUCLEOTIDE SEQUENCE [LARGE SCALE GENOMIC DNA]</scope>
</reference>
<gene>
    <name evidence="7" type="ORF">C1SCF055_LOCUS8902</name>
</gene>
<feature type="transmembrane region" description="Helical" evidence="6">
    <location>
        <begin position="533"/>
        <end position="558"/>
    </location>
</feature>
<feature type="transmembrane region" description="Helical" evidence="6">
    <location>
        <begin position="58"/>
        <end position="79"/>
    </location>
</feature>
<feature type="transmembrane region" description="Helical" evidence="6">
    <location>
        <begin position="497"/>
        <end position="521"/>
    </location>
</feature>
<feature type="transmembrane region" description="Helical" evidence="6">
    <location>
        <begin position="314"/>
        <end position="339"/>
    </location>
</feature>
<evidence type="ECO:0000256" key="5">
    <source>
        <dbReference type="ARBA" id="ARBA00023136"/>
    </source>
</evidence>
<dbReference type="Pfam" id="PF00854">
    <property type="entry name" value="PTR2"/>
    <property type="match status" value="2"/>
</dbReference>
<feature type="transmembrane region" description="Helical" evidence="6">
    <location>
        <begin position="410"/>
        <end position="429"/>
    </location>
</feature>
<reference evidence="7" key="1">
    <citation type="submission" date="2022-10" db="EMBL/GenBank/DDBJ databases">
        <authorList>
            <person name="Chen Y."/>
            <person name="Dougan E. K."/>
            <person name="Chan C."/>
            <person name="Rhodes N."/>
            <person name="Thang M."/>
        </authorList>
    </citation>
    <scope>NUCLEOTIDE SEQUENCE</scope>
</reference>
<dbReference type="GO" id="GO:0022857">
    <property type="term" value="F:transmembrane transporter activity"/>
    <property type="evidence" value="ECO:0007669"/>
    <property type="project" value="InterPro"/>
</dbReference>
<proteinExistence type="inferred from homology"/>
<feature type="transmembrane region" description="Helical" evidence="6">
    <location>
        <begin position="247"/>
        <end position="267"/>
    </location>
</feature>
<keyword evidence="4 6" id="KW-1133">Transmembrane helix</keyword>
<comment type="subcellular location">
    <subcellularLocation>
        <location evidence="1">Membrane</location>
        <topology evidence="1">Multi-pass membrane protein</topology>
    </subcellularLocation>
</comment>
<keyword evidence="5 6" id="KW-0472">Membrane</keyword>
<dbReference type="EMBL" id="CAMXCT020000609">
    <property type="protein sequence ID" value="CAL1134454.1"/>
    <property type="molecule type" value="Genomic_DNA"/>
</dbReference>
<evidence type="ECO:0000313" key="7">
    <source>
        <dbReference type="EMBL" id="CAI3981079.1"/>
    </source>
</evidence>
<evidence type="ECO:0000256" key="1">
    <source>
        <dbReference type="ARBA" id="ARBA00004141"/>
    </source>
</evidence>
<evidence type="ECO:0000256" key="2">
    <source>
        <dbReference type="ARBA" id="ARBA00005982"/>
    </source>
</evidence>
<feature type="transmembrane region" description="Helical" evidence="6">
    <location>
        <begin position="159"/>
        <end position="178"/>
    </location>
</feature>
<dbReference type="EMBL" id="CAMXCT030000609">
    <property type="protein sequence ID" value="CAL4768391.1"/>
    <property type="molecule type" value="Genomic_DNA"/>
</dbReference>
<name>A0A9P1FKY7_9DINO</name>
<feature type="transmembrane region" description="Helical" evidence="6">
    <location>
        <begin position="198"/>
        <end position="226"/>
    </location>
</feature>
<comment type="similarity">
    <text evidence="2">Belongs to the major facilitator superfamily. Proton-dependent oligopeptide transporter (POT/PTR) (TC 2.A.17) family.</text>
</comment>
<sequence length="628" mass="67790">MAHSESEACDTKNFKISKLPVAVILLVELCERLTYYTLAGTQKIYFQNQLLKTPSTAAALNSVFSMLCYFWCVPGGLLADSIGRYKTIIAAGSVYAIGTICVGISVIYQFQESLGWLFTASCLVLIAMGTGGIKPNIATFGADQIGDATEKQRQCQTTFFSLFYLSINIGVLIAFGFLTNTTTGGLPGVIPQEEGYSFAYGSGAGCMILAVLIFVGFTGSYTMLPGNGLGPARRLIRYQYYSVWNGGGWRAAMSLAGFLCLPLFYIVTLADTLLSASAEKSSTKVFTDPCAAPLTEAPPRMLHGAGGEGVLSDIALALGSMACIFLIVAHVNCSWVRSLGDESQHQHSRSFNVKEAQQSLSALPMIVVVNISFSLCYNSMNNAFPSQACQMDVRLGSSQFNGAFYNISDALAIVIFTPIFETCLFPVISKLKGSPVRLGQKIVAGLVVACISNVSAAWLESKRRDAPYLCGDAGFSQCAPHYTQDGLEGTRMKDISAFWIFIPFILVGISEILVNPCMYCFCYESAPAQVRSLVQAINLFFSGSVSNAFTAVVSKLLYPNDLDSGHLENYYLVNASMAVAGILAYFAVTRCRSGSEINEGRVNELELDGICEGEKSEECKDGKECRKV</sequence>
<evidence type="ECO:0000313" key="8">
    <source>
        <dbReference type="EMBL" id="CAL4768391.1"/>
    </source>
</evidence>
<keyword evidence="3 6" id="KW-0812">Transmembrane</keyword>
<dbReference type="OrthoDB" id="8904098at2759"/>
<evidence type="ECO:0000256" key="3">
    <source>
        <dbReference type="ARBA" id="ARBA00022692"/>
    </source>
</evidence>
<dbReference type="GO" id="GO:0016020">
    <property type="term" value="C:membrane"/>
    <property type="evidence" value="ECO:0007669"/>
    <property type="project" value="UniProtKB-SubCell"/>
</dbReference>
<feature type="transmembrane region" description="Helical" evidence="6">
    <location>
        <begin position="88"/>
        <end position="108"/>
    </location>
</feature>
<feature type="transmembrane region" description="Helical" evidence="6">
    <location>
        <begin position="441"/>
        <end position="459"/>
    </location>
</feature>
<dbReference type="InterPro" id="IPR000109">
    <property type="entry name" value="POT_fam"/>
</dbReference>